<evidence type="ECO:0000256" key="1">
    <source>
        <dbReference type="ARBA" id="ARBA00004370"/>
    </source>
</evidence>
<evidence type="ECO:0000256" key="2">
    <source>
        <dbReference type="ARBA" id="ARBA00022801"/>
    </source>
</evidence>
<feature type="short sequence motif" description="DGA/G" evidence="6">
    <location>
        <begin position="209"/>
        <end position="211"/>
    </location>
</feature>
<evidence type="ECO:0000256" key="7">
    <source>
        <dbReference type="SAM" id="SignalP"/>
    </source>
</evidence>
<protein>
    <submittedName>
        <fullName evidence="10">Patatin-like phospholipase family protein</fullName>
    </submittedName>
</protein>
<evidence type="ECO:0000256" key="5">
    <source>
        <dbReference type="ARBA" id="ARBA00023136"/>
    </source>
</evidence>
<accession>A0A7H0VCI8</accession>
<evidence type="ECO:0000259" key="9">
    <source>
        <dbReference type="PROSITE" id="PS51779"/>
    </source>
</evidence>
<dbReference type="GO" id="GO:0016787">
    <property type="term" value="F:hydrolase activity"/>
    <property type="evidence" value="ECO:0007669"/>
    <property type="project" value="UniProtKB-UniRule"/>
</dbReference>
<dbReference type="PROSITE" id="PS51635">
    <property type="entry name" value="PNPLA"/>
    <property type="match status" value="1"/>
</dbReference>
<dbReference type="Gene3D" id="3.10.20.310">
    <property type="entry name" value="membrane protein fhac"/>
    <property type="match status" value="1"/>
</dbReference>
<keyword evidence="4 6" id="KW-0443">Lipid metabolism</keyword>
<feature type="active site" description="Proton acceptor" evidence="6">
    <location>
        <position position="209"/>
    </location>
</feature>
<evidence type="ECO:0000256" key="4">
    <source>
        <dbReference type="ARBA" id="ARBA00023098"/>
    </source>
</evidence>
<name>A0A7H0VCI8_9FLAO</name>
<dbReference type="InterPro" id="IPR016035">
    <property type="entry name" value="Acyl_Trfase/lysoPLipase"/>
</dbReference>
<dbReference type="SUPFAM" id="SSF52151">
    <property type="entry name" value="FabD/lysophospholipase-like"/>
    <property type="match status" value="1"/>
</dbReference>
<feature type="domain" description="PNPLA" evidence="8">
    <location>
        <begin position="32"/>
        <end position="222"/>
    </location>
</feature>
<dbReference type="PANTHER" id="PTHR14226:SF29">
    <property type="entry name" value="NEUROPATHY TARGET ESTERASE SWS"/>
    <property type="match status" value="1"/>
</dbReference>
<dbReference type="KEGG" id="chyd:H4K34_13765"/>
<dbReference type="PANTHER" id="PTHR14226">
    <property type="entry name" value="NEUROPATHY TARGET ESTERASE/SWISS CHEESE D.MELANOGASTER"/>
    <property type="match status" value="1"/>
</dbReference>
<organism evidence="10 11">
    <name type="scientific">Croceimicrobium hydrocarbonivorans</name>
    <dbReference type="NCBI Taxonomy" id="2761580"/>
    <lineage>
        <taxon>Bacteria</taxon>
        <taxon>Pseudomonadati</taxon>
        <taxon>Bacteroidota</taxon>
        <taxon>Flavobacteriia</taxon>
        <taxon>Flavobacteriales</taxon>
        <taxon>Owenweeksiaceae</taxon>
        <taxon>Croceimicrobium</taxon>
    </lineage>
</organism>
<keyword evidence="3 6" id="KW-0442">Lipid degradation</keyword>
<feature type="active site" description="Nucleophile" evidence="6">
    <location>
        <position position="65"/>
    </location>
</feature>
<sequence>MNKYSFMPRYLISFLLLFSFSLSAQEQPKLGLVLSGGGAKGLAHVGVLKAMEEAGLRPDFIAGTSMGSIVGGLYAIGYSATEIDSILRSVDWDRVLSNKMPLNYIAFEEKEYYDRYLVEFPVVDRKLKVGTGLIRGQRLSELMHLYFWPALQYDNFDQFPIPFRCVATNVGTGESEIFKDGPLPTALRSSMAIPTAFTAVSRDSSLLVDGGVLNNFPVELAEEWGADYIIGVNVGAKLNPDLPESMPEILMTLSMIPASKKLEKQAQTCDIYIQPELDQYDAASFGDAQEIMAVGDSTGQSYLPAMKQLAAKLGTPREALHMGQTEMAITIEQIKIEGNHIFSDDLILKKLQIAPGQTILRHDLQRGLRRVYGINGFKSIDYEIIKAPDGTNNLHLRLLEKEQNYFYAGLHADNIFSAGLSINFTSRNLLGEESRSVFALDLSKNPRFRFDHYQYLQQYKRWAFNFRYDYGALQIPSYSNGDLRNILISFSHKVHAILMSTQSLKESYAGGIFYENSRSRIRIGSDIPEGLESSIQQNYGFRLMHTANDLNDRNFPVSGGESILILNTYLGTTQTVRLEDGVDSIALGSQSIGGVTEYLNAQELKDLADHLNPGVYMDVLMSARYYRGIRPKLQWVPYYAVGLSLGSGEANSVVNAFRLGGLQRVAINDVRVLGIQFGEVVSPNFALIGLQVQEIFWEDFYLRYGINGLAYHPYRSLKQWGEMLTEGDYGALEHTLGMGAEFSWRTFFGPMSIGFSTNSSDWKARYYLGLGFSFNYSD</sequence>
<dbReference type="CDD" id="cd07205">
    <property type="entry name" value="Pat_PNPLA6_PNPLA7_NTE1_like"/>
    <property type="match status" value="1"/>
</dbReference>
<keyword evidence="2 6" id="KW-0378">Hydrolase</keyword>
<comment type="subcellular location">
    <subcellularLocation>
        <location evidence="1">Membrane</location>
    </subcellularLocation>
</comment>
<reference evidence="10 11" key="1">
    <citation type="submission" date="2020-08" db="EMBL/GenBank/DDBJ databases">
        <title>Croceimicrobium hydrocarbonivorans gen. nov., sp. nov., a novel marine bacterium isolated from a bacterial consortium that degrades polyethylene terephthalate.</title>
        <authorList>
            <person name="Liu R."/>
        </authorList>
    </citation>
    <scope>NUCLEOTIDE SEQUENCE [LARGE SCALE GENOMIC DNA]</scope>
    <source>
        <strain evidence="10 11">A20-9</strain>
    </source>
</reference>
<dbReference type="RefSeq" id="WP_210757967.1">
    <property type="nucleotide sequence ID" value="NZ_CP060139.1"/>
</dbReference>
<dbReference type="InterPro" id="IPR002641">
    <property type="entry name" value="PNPLA_dom"/>
</dbReference>
<evidence type="ECO:0000256" key="6">
    <source>
        <dbReference type="PROSITE-ProRule" id="PRU01161"/>
    </source>
</evidence>
<dbReference type="GO" id="GO:0016042">
    <property type="term" value="P:lipid catabolic process"/>
    <property type="evidence" value="ECO:0007669"/>
    <property type="project" value="UniProtKB-UniRule"/>
</dbReference>
<feature type="short sequence motif" description="GXSXG" evidence="6">
    <location>
        <begin position="63"/>
        <end position="67"/>
    </location>
</feature>
<feature type="chain" id="PRO_5028833759" evidence="7">
    <location>
        <begin position="25"/>
        <end position="778"/>
    </location>
</feature>
<dbReference type="InterPro" id="IPR034746">
    <property type="entry name" value="POTRA"/>
</dbReference>
<dbReference type="InterPro" id="IPR050301">
    <property type="entry name" value="NTE"/>
</dbReference>
<dbReference type="AlphaFoldDB" id="A0A7H0VCI8"/>
<dbReference type="Gene3D" id="3.40.1090.10">
    <property type="entry name" value="Cytosolic phospholipase A2 catalytic domain"/>
    <property type="match status" value="2"/>
</dbReference>
<gene>
    <name evidence="10" type="ORF">H4K34_13765</name>
</gene>
<keyword evidence="7" id="KW-0732">Signal</keyword>
<feature type="short sequence motif" description="GXGXXG" evidence="6">
    <location>
        <begin position="36"/>
        <end position="41"/>
    </location>
</feature>
<evidence type="ECO:0000313" key="10">
    <source>
        <dbReference type="EMBL" id="QNR23436.1"/>
    </source>
</evidence>
<keyword evidence="11" id="KW-1185">Reference proteome</keyword>
<dbReference type="InterPro" id="IPR010827">
    <property type="entry name" value="BamA/TamA_POTRA"/>
</dbReference>
<evidence type="ECO:0000256" key="3">
    <source>
        <dbReference type="ARBA" id="ARBA00022963"/>
    </source>
</evidence>
<feature type="signal peptide" evidence="7">
    <location>
        <begin position="1"/>
        <end position="24"/>
    </location>
</feature>
<keyword evidence="5" id="KW-0472">Membrane</keyword>
<dbReference type="GO" id="GO:0019867">
    <property type="term" value="C:outer membrane"/>
    <property type="evidence" value="ECO:0007669"/>
    <property type="project" value="InterPro"/>
</dbReference>
<proteinExistence type="predicted"/>
<evidence type="ECO:0000313" key="11">
    <source>
        <dbReference type="Proteomes" id="UP000516305"/>
    </source>
</evidence>
<dbReference type="PROSITE" id="PS51779">
    <property type="entry name" value="POTRA"/>
    <property type="match status" value="1"/>
</dbReference>
<dbReference type="Pfam" id="PF01734">
    <property type="entry name" value="Patatin"/>
    <property type="match status" value="1"/>
</dbReference>
<evidence type="ECO:0000259" key="8">
    <source>
        <dbReference type="PROSITE" id="PS51635"/>
    </source>
</evidence>
<dbReference type="Proteomes" id="UP000516305">
    <property type="component" value="Chromosome"/>
</dbReference>
<dbReference type="Pfam" id="PF07244">
    <property type="entry name" value="POTRA"/>
    <property type="match status" value="1"/>
</dbReference>
<dbReference type="EMBL" id="CP060139">
    <property type="protein sequence ID" value="QNR23436.1"/>
    <property type="molecule type" value="Genomic_DNA"/>
</dbReference>
<feature type="domain" description="POTRA" evidence="9">
    <location>
        <begin position="329"/>
        <end position="401"/>
    </location>
</feature>